<dbReference type="CDD" id="cd08190">
    <property type="entry name" value="HOT"/>
    <property type="match status" value="1"/>
</dbReference>
<keyword evidence="5" id="KW-0560">Oxidoreductase</keyword>
<dbReference type="PANTHER" id="PTHR11496">
    <property type="entry name" value="ALCOHOL DEHYDROGENASE"/>
    <property type="match status" value="1"/>
</dbReference>
<dbReference type="InterPro" id="IPR001670">
    <property type="entry name" value="ADH_Fe/GldA"/>
</dbReference>
<dbReference type="GO" id="GO:0004022">
    <property type="term" value="F:alcohol dehydrogenase (NAD+) activity"/>
    <property type="evidence" value="ECO:0007669"/>
    <property type="project" value="InterPro"/>
</dbReference>
<dbReference type="InterPro" id="IPR039697">
    <property type="entry name" value="Alcohol_dehydrogenase_Fe"/>
</dbReference>
<dbReference type="Pfam" id="PF00465">
    <property type="entry name" value="Fe-ADH"/>
    <property type="match status" value="1"/>
</dbReference>
<evidence type="ECO:0000256" key="1">
    <source>
        <dbReference type="ARBA" id="ARBA00000813"/>
    </source>
</evidence>
<comment type="catalytic activity">
    <reaction evidence="6">
        <text>4-hydroxybutanoate + 2-oxoglutarate = (R)-2-hydroxyglutarate + succinate semialdehyde</text>
        <dbReference type="Rhea" id="RHEA:24734"/>
        <dbReference type="ChEBI" id="CHEBI:15801"/>
        <dbReference type="ChEBI" id="CHEBI:16724"/>
        <dbReference type="ChEBI" id="CHEBI:16810"/>
        <dbReference type="ChEBI" id="CHEBI:57706"/>
        <dbReference type="EC" id="1.1.99.24"/>
    </reaction>
</comment>
<dbReference type="SUPFAM" id="SSF56796">
    <property type="entry name" value="Dehydroquinate synthase-like"/>
    <property type="match status" value="1"/>
</dbReference>
<feature type="domain" description="Fe-containing alcohol dehydrogenase-like C-terminal" evidence="8">
    <location>
        <begin position="253"/>
        <end position="432"/>
    </location>
</feature>
<evidence type="ECO:0000259" key="7">
    <source>
        <dbReference type="Pfam" id="PF00465"/>
    </source>
</evidence>
<reference evidence="10" key="1">
    <citation type="submission" date="2016-10" db="EMBL/GenBank/DDBJ databases">
        <authorList>
            <person name="Varghese N."/>
            <person name="Submissions S."/>
        </authorList>
    </citation>
    <scope>NUCLEOTIDE SEQUENCE [LARGE SCALE GENOMIC DNA]</scope>
    <source>
        <strain evidence="10">CGMCC 1.7739</strain>
    </source>
</reference>
<evidence type="ECO:0000256" key="2">
    <source>
        <dbReference type="ARBA" id="ARBA00010005"/>
    </source>
</evidence>
<dbReference type="PANTHER" id="PTHR11496:SF83">
    <property type="entry name" value="HYDROXYACID-OXOACID TRANSHYDROGENASE, MITOCHONDRIAL"/>
    <property type="match status" value="1"/>
</dbReference>
<dbReference type="Pfam" id="PF25137">
    <property type="entry name" value="ADH_Fe_C"/>
    <property type="match status" value="1"/>
</dbReference>
<name>A0A1I2R022_9EURY</name>
<sequence>MGYERSVSAGNSGLSPETVWSIKMPELRFGRDATDELAFQLRDLGVGDDAHGLVVTDENLVDIGHAGRVRAHLEDAGFAVDVYDESEREPSVEAVEDCISFVRDETGEAGYDFYVGLGGGSCMDTAKATRAVIANGGGPLDYVAEPTGEGNSLTQSGEPLVLMPTTAGTGAEISPVAILSVPEKQIKEGISSGHLRADAAVLDPTLTTTLPPDLTAKTAMDALGHAIEGYTTHEYDSLLRPEDPSERPVYAGRTPLTEMFSEKAIDLLSSNVRAAVHNGDDLEARERMLQGALFGAIAGLTAGASLCHAMAYPVGNKYHTKHGETIAVLTPASTIDYNSASDPARFAKLAEMFDVDTAGMTNREAADALKEQYIQLQRDLNVLPSGLTELADITADDVDWLAKQTVETQDRLLRCNPRPVTESDVREIFLDALRNWEE</sequence>
<protein>
    <recommendedName>
        <fullName evidence="3">hydroxyacid-oxoacid transhydrogenase</fullName>
        <ecNumber evidence="3">1.1.99.24</ecNumber>
    </recommendedName>
</protein>
<accession>A0A1I2R022</accession>
<dbReference type="AlphaFoldDB" id="A0A1I2R022"/>
<dbReference type="GO" id="GO:0047988">
    <property type="term" value="F:hydroxyacid-oxoacid transhydrogenase activity"/>
    <property type="evidence" value="ECO:0007669"/>
    <property type="project" value="UniProtKB-EC"/>
</dbReference>
<dbReference type="PROSITE" id="PS00913">
    <property type="entry name" value="ADH_IRON_1"/>
    <property type="match status" value="1"/>
</dbReference>
<evidence type="ECO:0000256" key="5">
    <source>
        <dbReference type="ARBA" id="ARBA00023002"/>
    </source>
</evidence>
<dbReference type="EMBL" id="FOOQ01000002">
    <property type="protein sequence ID" value="SFG33353.1"/>
    <property type="molecule type" value="Genomic_DNA"/>
</dbReference>
<proteinExistence type="inferred from homology"/>
<dbReference type="InterPro" id="IPR056798">
    <property type="entry name" value="ADH_Fe_C"/>
</dbReference>
<evidence type="ECO:0000313" key="10">
    <source>
        <dbReference type="Proteomes" id="UP000198876"/>
    </source>
</evidence>
<comment type="catalytic activity">
    <reaction evidence="1">
        <text>(S)-3-hydroxybutanoate + 2-oxoglutarate = (R)-2-hydroxyglutarate + acetoacetate</text>
        <dbReference type="Rhea" id="RHEA:23048"/>
        <dbReference type="ChEBI" id="CHEBI:11047"/>
        <dbReference type="ChEBI" id="CHEBI:13705"/>
        <dbReference type="ChEBI" id="CHEBI:15801"/>
        <dbReference type="ChEBI" id="CHEBI:16810"/>
        <dbReference type="EC" id="1.1.99.24"/>
    </reaction>
</comment>
<evidence type="ECO:0000259" key="8">
    <source>
        <dbReference type="Pfam" id="PF25137"/>
    </source>
</evidence>
<dbReference type="GO" id="GO:0046872">
    <property type="term" value="F:metal ion binding"/>
    <property type="evidence" value="ECO:0007669"/>
    <property type="project" value="InterPro"/>
</dbReference>
<dbReference type="Proteomes" id="UP000198876">
    <property type="component" value="Unassembled WGS sequence"/>
</dbReference>
<keyword evidence="10" id="KW-1185">Reference proteome</keyword>
<dbReference type="EC" id="1.1.99.24" evidence="3"/>
<keyword evidence="4" id="KW-0809">Transit peptide</keyword>
<dbReference type="RefSeq" id="WP_092891227.1">
    <property type="nucleotide sequence ID" value="NZ_FOOQ01000002.1"/>
</dbReference>
<dbReference type="STRING" id="553467.SAMN04488063_1712"/>
<feature type="domain" description="Alcohol dehydrogenase iron-type/glycerol dehydrogenase GldA" evidence="7">
    <location>
        <begin position="26"/>
        <end position="204"/>
    </location>
</feature>
<evidence type="ECO:0000256" key="3">
    <source>
        <dbReference type="ARBA" id="ARBA00013182"/>
    </source>
</evidence>
<organism evidence="9 10">
    <name type="scientific">Halopelagius inordinatus</name>
    <dbReference type="NCBI Taxonomy" id="553467"/>
    <lineage>
        <taxon>Archaea</taxon>
        <taxon>Methanobacteriati</taxon>
        <taxon>Methanobacteriota</taxon>
        <taxon>Stenosarchaea group</taxon>
        <taxon>Halobacteria</taxon>
        <taxon>Halobacteriales</taxon>
        <taxon>Haloferacaceae</taxon>
    </lineage>
</organism>
<gene>
    <name evidence="9" type="ORF">SAMN04488063_1712</name>
</gene>
<dbReference type="OrthoDB" id="57329at2157"/>
<comment type="similarity">
    <text evidence="2">Belongs to the iron-containing alcohol dehydrogenase family. Hydroxyacid-oxoacid transhydrogenase subfamily.</text>
</comment>
<dbReference type="Gene3D" id="3.40.50.1970">
    <property type="match status" value="1"/>
</dbReference>
<evidence type="ECO:0000256" key="6">
    <source>
        <dbReference type="ARBA" id="ARBA00049496"/>
    </source>
</evidence>
<dbReference type="InterPro" id="IPR018211">
    <property type="entry name" value="ADH_Fe_CS"/>
</dbReference>
<dbReference type="InterPro" id="IPR042157">
    <property type="entry name" value="HOT"/>
</dbReference>
<dbReference type="Gene3D" id="1.20.1090.10">
    <property type="entry name" value="Dehydroquinate synthase-like - alpha domain"/>
    <property type="match status" value="1"/>
</dbReference>
<evidence type="ECO:0000256" key="4">
    <source>
        <dbReference type="ARBA" id="ARBA00022946"/>
    </source>
</evidence>
<evidence type="ECO:0000313" key="9">
    <source>
        <dbReference type="EMBL" id="SFG33353.1"/>
    </source>
</evidence>
<dbReference type="FunFam" id="3.40.50.1970:FF:000003">
    <property type="entry name" value="Alcohol dehydrogenase, iron-containing"/>
    <property type="match status" value="1"/>
</dbReference>